<accession>A0A7J9DY37</accession>
<dbReference type="SUPFAM" id="SSF47923">
    <property type="entry name" value="Ypt/Rab-GAP domain of gyp1p"/>
    <property type="match status" value="2"/>
</dbReference>
<dbReference type="Pfam" id="PF00566">
    <property type="entry name" value="RabGAP-TBC"/>
    <property type="match status" value="1"/>
</dbReference>
<keyword evidence="4" id="KW-1185">Reference proteome</keyword>
<dbReference type="AlphaFoldDB" id="A0A7J9DY37"/>
<dbReference type="PROSITE" id="PS50086">
    <property type="entry name" value="TBC_RABGAP"/>
    <property type="match status" value="1"/>
</dbReference>
<feature type="region of interest" description="Disordered" evidence="1">
    <location>
        <begin position="181"/>
        <end position="214"/>
    </location>
</feature>
<dbReference type="EMBL" id="JABEZW010000005">
    <property type="protein sequence ID" value="MBA0765424.1"/>
    <property type="molecule type" value="Genomic_DNA"/>
</dbReference>
<evidence type="ECO:0000256" key="1">
    <source>
        <dbReference type="SAM" id="MobiDB-lite"/>
    </source>
</evidence>
<dbReference type="Gene3D" id="1.10.8.270">
    <property type="entry name" value="putative rabgap domain of human tbc1 domain family member 14 like domains"/>
    <property type="match status" value="1"/>
</dbReference>
<feature type="domain" description="Rab-GAP TBC" evidence="2">
    <location>
        <begin position="114"/>
        <end position="560"/>
    </location>
</feature>
<evidence type="ECO:0000313" key="4">
    <source>
        <dbReference type="Proteomes" id="UP000593568"/>
    </source>
</evidence>
<dbReference type="PANTHER" id="PTHR22957">
    <property type="entry name" value="TBC1 DOMAIN FAMILY MEMBER GTPASE-ACTIVATING PROTEIN"/>
    <property type="match status" value="1"/>
</dbReference>
<dbReference type="PANTHER" id="PTHR22957:SF456">
    <property type="entry name" value="YPT_RAB-GAP DOMAIN OF GYP1P SUPERFAMILY PROTEIN"/>
    <property type="match status" value="1"/>
</dbReference>
<dbReference type="SMART" id="SM00164">
    <property type="entry name" value="TBC"/>
    <property type="match status" value="1"/>
</dbReference>
<dbReference type="GO" id="GO:0005096">
    <property type="term" value="F:GTPase activator activity"/>
    <property type="evidence" value="ECO:0007669"/>
    <property type="project" value="TreeGrafter"/>
</dbReference>
<gene>
    <name evidence="3" type="ORF">Gotri_014627</name>
</gene>
<dbReference type="Proteomes" id="UP000593568">
    <property type="component" value="Unassembled WGS sequence"/>
</dbReference>
<sequence>MSLGEKENPWRYGKAAVAAAAGAVNIHRVGSIVRDIGDPCLSQSPIKANKMLKPEKWQAAFDNEGKVVDFHKVLKLIILGISYFMPLSTIYVKQDLTMIGNGVGLDGSILYKPGVDPSIRSEVWEFLLGCYALGSTADYRRQLRTARRKHYNDLIQQCQSMHSSIGTGSLAYPVGSKVMDMRSASKDEQRRESKVDNRQASTDVTDNREEDSHLGDNCTNRLYADQGKGCDFADIISVRGNAHTAAHDSCFLPTSGPCGRYSPKIRRDCDGSDFSTGSDFDFPPLPLTDLFEKNEDEKEFDANEGENAAKYKVTLEDDNMHSFQINNNADLIMESNVPPSLSKSISLPYNSEIELVPPDAYEPVLRSNIVSHKAETVNRLRILDVPKTRLVNASGSQEGTAHDETVSEWLWTLHRIVVDVVRTDSNLEFYEDKRNVARMSDILAVYAWVDRATGYCQGMSDLLSPFVVIFEDNADAFWCFEMLIRRMRENFQMEGPTGVMKQLQALWHILELTDREIFIHLSKIGAESLHFAFPMLLVLFRRELSFNDALCMWEVCAFSFIYCSQLSQFMVLLYYNAHQIEPKVNATDFDESVNCNLEKICLEALTVQVPGDSRAEDEEENTENGNHNAIGGLQFKHSLSENEGIKAASTYHFCGLTRNFWSRTDRLQICNVVSPTRKGDDDLPVFCVAAILVMNRQKLIKETRSIDDMIKIFNDKLLKFHVRRCVGTAIRLRKKYFCKVSNCIIFLLWKYGREVKCKFNPFLCFAVNPPTFCFFLLLSLMTVQRHCHFGNFNTAMVLELVKMRSNRTNDRFEVVHDV</sequence>
<evidence type="ECO:0000259" key="2">
    <source>
        <dbReference type="PROSITE" id="PS50086"/>
    </source>
</evidence>
<feature type="compositionally biased region" description="Basic and acidic residues" evidence="1">
    <location>
        <begin position="181"/>
        <end position="197"/>
    </location>
</feature>
<dbReference type="InterPro" id="IPR000195">
    <property type="entry name" value="Rab-GAP-TBC_dom"/>
</dbReference>
<proteinExistence type="predicted"/>
<organism evidence="3 4">
    <name type="scientific">Gossypium trilobum</name>
    <dbReference type="NCBI Taxonomy" id="34281"/>
    <lineage>
        <taxon>Eukaryota</taxon>
        <taxon>Viridiplantae</taxon>
        <taxon>Streptophyta</taxon>
        <taxon>Embryophyta</taxon>
        <taxon>Tracheophyta</taxon>
        <taxon>Spermatophyta</taxon>
        <taxon>Magnoliopsida</taxon>
        <taxon>eudicotyledons</taxon>
        <taxon>Gunneridae</taxon>
        <taxon>Pentapetalae</taxon>
        <taxon>rosids</taxon>
        <taxon>malvids</taxon>
        <taxon>Malvales</taxon>
        <taxon>Malvaceae</taxon>
        <taxon>Malvoideae</taxon>
        <taxon>Gossypium</taxon>
    </lineage>
</organism>
<dbReference type="Gene3D" id="1.10.472.80">
    <property type="entry name" value="Ypt/Rab-GAP domain of gyp1p, domain 3"/>
    <property type="match status" value="1"/>
</dbReference>
<protein>
    <recommendedName>
        <fullName evidence="2">Rab-GAP TBC domain-containing protein</fullName>
    </recommendedName>
</protein>
<dbReference type="InterPro" id="IPR035969">
    <property type="entry name" value="Rab-GAP_TBC_sf"/>
</dbReference>
<evidence type="ECO:0000313" key="3">
    <source>
        <dbReference type="EMBL" id="MBA0765424.1"/>
    </source>
</evidence>
<comment type="caution">
    <text evidence="3">The sequence shown here is derived from an EMBL/GenBank/DDBJ whole genome shotgun (WGS) entry which is preliminary data.</text>
</comment>
<reference evidence="3 4" key="1">
    <citation type="journal article" date="2019" name="Genome Biol. Evol.">
        <title>Insights into the evolution of the New World diploid cottons (Gossypium, subgenus Houzingenia) based on genome sequencing.</title>
        <authorList>
            <person name="Grover C.E."/>
            <person name="Arick M.A. 2nd"/>
            <person name="Thrash A."/>
            <person name="Conover J.L."/>
            <person name="Sanders W.S."/>
            <person name="Peterson D.G."/>
            <person name="Frelichowski J.E."/>
            <person name="Scheffler J.A."/>
            <person name="Scheffler B.E."/>
            <person name="Wendel J.F."/>
        </authorList>
    </citation>
    <scope>NUCLEOTIDE SEQUENCE [LARGE SCALE GENOMIC DNA]</scope>
    <source>
        <strain evidence="3">8</strain>
        <tissue evidence="3">Leaf</tissue>
    </source>
</reference>
<feature type="compositionally biased region" description="Basic and acidic residues" evidence="1">
    <location>
        <begin position="205"/>
        <end position="214"/>
    </location>
</feature>
<dbReference type="FunFam" id="1.10.8.270:FF:000021">
    <property type="entry name" value="Ypt/Rab-GAP domain of gyp1p superfamily protein"/>
    <property type="match status" value="1"/>
</dbReference>
<name>A0A7J9DY37_9ROSI</name>